<feature type="repeat" description="ANK" evidence="7">
    <location>
        <begin position="127"/>
        <end position="159"/>
    </location>
</feature>
<feature type="compositionally biased region" description="Polar residues" evidence="8">
    <location>
        <begin position="1"/>
        <end position="35"/>
    </location>
</feature>
<feature type="region of interest" description="Disordered" evidence="8">
    <location>
        <begin position="1"/>
        <end position="76"/>
    </location>
</feature>
<feature type="repeat" description="ANK" evidence="7">
    <location>
        <begin position="319"/>
        <end position="341"/>
    </location>
</feature>
<dbReference type="Pfam" id="PF12796">
    <property type="entry name" value="Ank_2"/>
    <property type="match status" value="2"/>
</dbReference>
<organism evidence="11 12">
    <name type="scientific">Brassica napus</name>
    <name type="common">Rape</name>
    <dbReference type="NCBI Taxonomy" id="3708"/>
    <lineage>
        <taxon>Eukaryota</taxon>
        <taxon>Viridiplantae</taxon>
        <taxon>Streptophyta</taxon>
        <taxon>Embryophyta</taxon>
        <taxon>Tracheophyta</taxon>
        <taxon>Spermatophyta</taxon>
        <taxon>Magnoliopsida</taxon>
        <taxon>eudicotyledons</taxon>
        <taxon>Gunneridae</taxon>
        <taxon>Pentapetalae</taxon>
        <taxon>rosids</taxon>
        <taxon>malvids</taxon>
        <taxon>Brassicales</taxon>
        <taxon>Brassicaceae</taxon>
        <taxon>Brassiceae</taxon>
        <taxon>Brassica</taxon>
    </lineage>
</organism>
<feature type="transmembrane region" description="Helical" evidence="9">
    <location>
        <begin position="552"/>
        <end position="577"/>
    </location>
</feature>
<dbReference type="Gene3D" id="1.25.40.20">
    <property type="entry name" value="Ankyrin repeat-containing domain"/>
    <property type="match status" value="2"/>
</dbReference>
<feature type="domain" description="PGG" evidence="10">
    <location>
        <begin position="433"/>
        <end position="545"/>
    </location>
</feature>
<dbReference type="PANTHER" id="PTHR24186:SF47">
    <property type="entry name" value="PGG DOMAIN-CONTAINING PROTEIN"/>
    <property type="match status" value="1"/>
</dbReference>
<evidence type="ECO:0000259" key="10">
    <source>
        <dbReference type="Pfam" id="PF13962"/>
    </source>
</evidence>
<dbReference type="EMBL" id="LK032514">
    <property type="protein sequence ID" value="CDY42071.1"/>
    <property type="molecule type" value="Genomic_DNA"/>
</dbReference>
<dbReference type="OMA" id="VIMERQK"/>
<evidence type="ECO:0000256" key="8">
    <source>
        <dbReference type="SAM" id="MobiDB-lite"/>
    </source>
</evidence>
<feature type="transmembrane region" description="Helical" evidence="9">
    <location>
        <begin position="483"/>
        <end position="505"/>
    </location>
</feature>
<keyword evidence="12" id="KW-1185">Reference proteome</keyword>
<feature type="repeat" description="ANK" evidence="7">
    <location>
        <begin position="167"/>
        <end position="190"/>
    </location>
</feature>
<dbReference type="PaxDb" id="3708-A0A078HWH6"/>
<evidence type="ECO:0000256" key="2">
    <source>
        <dbReference type="ARBA" id="ARBA00022692"/>
    </source>
</evidence>
<feature type="transmembrane region" description="Helical" evidence="9">
    <location>
        <begin position="526"/>
        <end position="546"/>
    </location>
</feature>
<evidence type="ECO:0000256" key="1">
    <source>
        <dbReference type="ARBA" id="ARBA00004141"/>
    </source>
</evidence>
<dbReference type="Pfam" id="PF13637">
    <property type="entry name" value="Ank_4"/>
    <property type="match status" value="1"/>
</dbReference>
<evidence type="ECO:0000313" key="12">
    <source>
        <dbReference type="Proteomes" id="UP000028999"/>
    </source>
</evidence>
<dbReference type="AlphaFoldDB" id="A0A078HWH6"/>
<keyword evidence="6 9" id="KW-0472">Membrane</keyword>
<accession>A0A078HWH6</accession>
<dbReference type="Gramene" id="CDY42071">
    <property type="protein sequence ID" value="CDY42071"/>
    <property type="gene ID" value="GSBRNA2T00074110001"/>
</dbReference>
<evidence type="ECO:0000256" key="3">
    <source>
        <dbReference type="ARBA" id="ARBA00022737"/>
    </source>
</evidence>
<gene>
    <name evidence="11" type="primary">BnaA05g11150D</name>
    <name evidence="11" type="ORF">GSBRNA2T00074110001</name>
</gene>
<keyword evidence="4 9" id="KW-1133">Transmembrane helix</keyword>
<feature type="repeat" description="ANK" evidence="7">
    <location>
        <begin position="202"/>
        <end position="234"/>
    </location>
</feature>
<dbReference type="STRING" id="3708.A0A078HWH6"/>
<keyword evidence="2 9" id="KW-0812">Transmembrane</keyword>
<dbReference type="SUPFAM" id="SSF48403">
    <property type="entry name" value="Ankyrin repeat"/>
    <property type="match status" value="1"/>
</dbReference>
<evidence type="ECO:0000313" key="11">
    <source>
        <dbReference type="EMBL" id="CDY42071.1"/>
    </source>
</evidence>
<dbReference type="Proteomes" id="UP000028999">
    <property type="component" value="Unassembled WGS sequence"/>
</dbReference>
<evidence type="ECO:0000256" key="9">
    <source>
        <dbReference type="SAM" id="Phobius"/>
    </source>
</evidence>
<keyword evidence="5 7" id="KW-0040">ANK repeat</keyword>
<dbReference type="PROSITE" id="PS50297">
    <property type="entry name" value="ANK_REP_REGION"/>
    <property type="match status" value="5"/>
</dbReference>
<dbReference type="GO" id="GO:0005886">
    <property type="term" value="C:plasma membrane"/>
    <property type="evidence" value="ECO:0000318"/>
    <property type="project" value="GO_Central"/>
</dbReference>
<sequence>MEEKQSSPVSENHQQTKTMEKQQSFRCVENNNNQPRKARSLEKQVSFQGVSVENHHHPSRLGRSMEKQQSFRGVATAENQKRGVIMERQKSFRGGFLEKQKSFRVVMERQLSFIGERRKKTESPGKRGDSPLHIAARTGNLGKVRELIRGGCDGEELRELLSKQNLEGETPLYTAAENGHSAVVEEMLERMDLQTASIAARNGFDPFHVAAKQGHLEVLKILLETFPNLAMTTDLLCTTALHTAATQGHIDVVNLLLETDSNLAKIAKNNGKTALHSAARMGHVEGQTALHMAVKGQNDGIVVELVKPDVAVLSVEDNKGNTPLHIATNKGRIKIVRCLLSFEGINLNPINKAGDTPLDVAERIGNAELASVLKEAGAATAKDLGKPQNPAKQLKQTVSDIKHEVQSQLQQSRQTGVRVQKIAKRLKKLHISGLNNAINSATVVAVLIATVAFAAIFTIPGQYEEDRSKGDLLGQAHIANKAPFLVFFIFDSLALFISLAVVVVQTSVVVIEEKAKKKLVFVINKLMWCACLFISIAFVSLSYIVVGKEEMWLAVCATVIGGTIMLTTIGAMCYCVIMHRVEESKLKSIRKERSKSQSFSMSRMPSDSEILNGEYNKRMYAL</sequence>
<dbReference type="InterPro" id="IPR002110">
    <property type="entry name" value="Ankyrin_rpt"/>
</dbReference>
<dbReference type="SMART" id="SM00248">
    <property type="entry name" value="ANK"/>
    <property type="match status" value="7"/>
</dbReference>
<reference evidence="11 12" key="1">
    <citation type="journal article" date="2014" name="Science">
        <title>Plant genetics. Early allopolyploid evolution in the post-Neolithic Brassica napus oilseed genome.</title>
        <authorList>
            <person name="Chalhoub B."/>
            <person name="Denoeud F."/>
            <person name="Liu S."/>
            <person name="Parkin I.A."/>
            <person name="Tang H."/>
            <person name="Wang X."/>
            <person name="Chiquet J."/>
            <person name="Belcram H."/>
            <person name="Tong C."/>
            <person name="Samans B."/>
            <person name="Correa M."/>
            <person name="Da Silva C."/>
            <person name="Just J."/>
            <person name="Falentin C."/>
            <person name="Koh C.S."/>
            <person name="Le Clainche I."/>
            <person name="Bernard M."/>
            <person name="Bento P."/>
            <person name="Noel B."/>
            <person name="Labadie K."/>
            <person name="Alberti A."/>
            <person name="Charles M."/>
            <person name="Arnaud D."/>
            <person name="Guo H."/>
            <person name="Daviaud C."/>
            <person name="Alamery S."/>
            <person name="Jabbari K."/>
            <person name="Zhao M."/>
            <person name="Edger P.P."/>
            <person name="Chelaifa H."/>
            <person name="Tack D."/>
            <person name="Lassalle G."/>
            <person name="Mestiri I."/>
            <person name="Schnel N."/>
            <person name="Le Paslier M.C."/>
            <person name="Fan G."/>
            <person name="Renault V."/>
            <person name="Bayer P.E."/>
            <person name="Golicz A.A."/>
            <person name="Manoli S."/>
            <person name="Lee T.H."/>
            <person name="Thi V.H."/>
            <person name="Chalabi S."/>
            <person name="Hu Q."/>
            <person name="Fan C."/>
            <person name="Tollenaere R."/>
            <person name="Lu Y."/>
            <person name="Battail C."/>
            <person name="Shen J."/>
            <person name="Sidebottom C.H."/>
            <person name="Wang X."/>
            <person name="Canaguier A."/>
            <person name="Chauveau A."/>
            <person name="Berard A."/>
            <person name="Deniot G."/>
            <person name="Guan M."/>
            <person name="Liu Z."/>
            <person name="Sun F."/>
            <person name="Lim Y.P."/>
            <person name="Lyons E."/>
            <person name="Town C.D."/>
            <person name="Bancroft I."/>
            <person name="Wang X."/>
            <person name="Meng J."/>
            <person name="Ma J."/>
            <person name="Pires J.C."/>
            <person name="King G.J."/>
            <person name="Brunel D."/>
            <person name="Delourme R."/>
            <person name="Renard M."/>
            <person name="Aury J.M."/>
            <person name="Adams K.L."/>
            <person name="Batley J."/>
            <person name="Snowdon R.J."/>
            <person name="Tost J."/>
            <person name="Edwards D."/>
            <person name="Zhou Y."/>
            <person name="Hua W."/>
            <person name="Sharpe A.G."/>
            <person name="Paterson A.H."/>
            <person name="Guan C."/>
            <person name="Wincker P."/>
        </authorList>
    </citation>
    <scope>NUCLEOTIDE SEQUENCE [LARGE SCALE GENOMIC DNA]</scope>
    <source>
        <strain evidence="12">cv. Darmor-bzh</strain>
    </source>
</reference>
<protein>
    <submittedName>
        <fullName evidence="11">BnaA05g11150D protein</fullName>
    </submittedName>
</protein>
<evidence type="ECO:0000256" key="7">
    <source>
        <dbReference type="PROSITE-ProRule" id="PRU00023"/>
    </source>
</evidence>
<proteinExistence type="predicted"/>
<comment type="subcellular location">
    <subcellularLocation>
        <location evidence="1">Membrane</location>
        <topology evidence="1">Multi-pass membrane protein</topology>
    </subcellularLocation>
</comment>
<evidence type="ECO:0000256" key="4">
    <source>
        <dbReference type="ARBA" id="ARBA00022989"/>
    </source>
</evidence>
<feature type="repeat" description="ANK" evidence="7">
    <location>
        <begin position="239"/>
        <end position="268"/>
    </location>
</feature>
<dbReference type="PANTHER" id="PTHR24186">
    <property type="entry name" value="PROTEIN PHOSPHATASE 1 REGULATORY SUBUNIT"/>
    <property type="match status" value="1"/>
</dbReference>
<dbReference type="Pfam" id="PF13962">
    <property type="entry name" value="PGG"/>
    <property type="match status" value="1"/>
</dbReference>
<keyword evidence="3" id="KW-0677">Repeat</keyword>
<evidence type="ECO:0000256" key="6">
    <source>
        <dbReference type="ARBA" id="ARBA00023136"/>
    </source>
</evidence>
<name>A0A078HWH6_BRANA</name>
<feature type="transmembrane region" description="Helical" evidence="9">
    <location>
        <begin position="437"/>
        <end position="463"/>
    </location>
</feature>
<dbReference type="InterPro" id="IPR036770">
    <property type="entry name" value="Ankyrin_rpt-contain_sf"/>
</dbReference>
<evidence type="ECO:0000256" key="5">
    <source>
        <dbReference type="ARBA" id="ARBA00023043"/>
    </source>
</evidence>
<dbReference type="PROSITE" id="PS50088">
    <property type="entry name" value="ANK_REPEAT"/>
    <property type="match status" value="5"/>
</dbReference>
<dbReference type="InterPro" id="IPR026961">
    <property type="entry name" value="PGG_dom"/>
</dbReference>